<proteinExistence type="predicted"/>
<dbReference type="Pfam" id="PF19528">
    <property type="entry name" value="DUF6056"/>
    <property type="match status" value="1"/>
</dbReference>
<dbReference type="RefSeq" id="WP_129821271.1">
    <property type="nucleotide sequence ID" value="NZ_JAQMIP010000002.1"/>
</dbReference>
<accession>A0A6I3NA56</accession>
<gene>
    <name evidence="1" type="ORF">GMA64_00750</name>
</gene>
<name>A0A6I3NA56_9FIRM</name>
<sequence>MKLIENFKRYFYVYIAMGLFLFFMWVSSMTPLVGDDWGYYINGLKGPLTMTFEFYQTWSGRVVGEFLGFLLASHHDWWIYFFNPLLFSSTFLLLYKIINPVRQKGLIASLILFLMFTVSHGIRMETFTFVVGSINYRFSAVMALLQLYLMGRYFKDSNATFKWYEILISIVSGMTVGLIMENIAGGLILANLLLMGYRLIQAKKVDLILLLNTVTTTGAFLMMRLSPGSRARVLEDTEWMSKNLIEKVLTKYPEFIHYTFTENTVIILILIAVMMTLIIQKRNQFKFKVTPIILSLVMLSSVYVLGSSIIVSLNESYGISFWKFTSIAYYFADMNSWILMGYWTFMAMLIFGIIIYLLWKCQSIFIMCFYYLLGMAVMGAMLLSPIIGPRCAIFTVYFLIIVIGYLVNEIRFNPMVNKSATLVFSILTMLIFVWYGRLYSQVFEVRQEQEQRIEAYKQNPSGELWLPAYPTHSIHSGEAVTPYHQGVFKKFYGLDESVEIHYSWQ</sequence>
<dbReference type="InterPro" id="IPR045691">
    <property type="entry name" value="DUF6056"/>
</dbReference>
<dbReference type="AlphaFoldDB" id="A0A6I3NA56"/>
<protein>
    <submittedName>
        <fullName evidence="1">Uncharacterized protein</fullName>
    </submittedName>
</protein>
<organism evidence="1">
    <name type="scientific">Turicibacter sanguinis</name>
    <dbReference type="NCBI Taxonomy" id="154288"/>
    <lineage>
        <taxon>Bacteria</taxon>
        <taxon>Bacillati</taxon>
        <taxon>Bacillota</taxon>
        <taxon>Erysipelotrichia</taxon>
        <taxon>Erysipelotrichales</taxon>
        <taxon>Turicibacteraceae</taxon>
        <taxon>Turicibacter</taxon>
    </lineage>
</organism>
<evidence type="ECO:0000313" key="1">
    <source>
        <dbReference type="EMBL" id="MTL93054.1"/>
    </source>
</evidence>
<comment type="caution">
    <text evidence="1">The sequence shown here is derived from an EMBL/GenBank/DDBJ whole genome shotgun (WGS) entry which is preliminary data.</text>
</comment>
<reference evidence="1" key="1">
    <citation type="journal article" date="2019" name="Nat. Med.">
        <title>A library of human gut bacterial isolates paired with longitudinal multiomics data enables mechanistic microbiome research.</title>
        <authorList>
            <person name="Poyet M."/>
            <person name="Groussin M."/>
            <person name="Gibbons S.M."/>
            <person name="Avila-Pacheco J."/>
            <person name="Jiang X."/>
            <person name="Kearney S.M."/>
            <person name="Perrotta A.R."/>
            <person name="Berdy B."/>
            <person name="Zhao S."/>
            <person name="Lieberman T.D."/>
            <person name="Swanson P.K."/>
            <person name="Smith M."/>
            <person name="Roesemann S."/>
            <person name="Alexander J.E."/>
            <person name="Rich S.A."/>
            <person name="Livny J."/>
            <person name="Vlamakis H."/>
            <person name="Clish C."/>
            <person name="Bullock K."/>
            <person name="Deik A."/>
            <person name="Scott J."/>
            <person name="Pierce K.A."/>
            <person name="Xavier R.J."/>
            <person name="Alm E.J."/>
        </authorList>
    </citation>
    <scope>NUCLEOTIDE SEQUENCE</scope>
    <source>
        <strain evidence="1">BIOML-A179</strain>
    </source>
</reference>
<dbReference type="EMBL" id="WMQV01000001">
    <property type="protein sequence ID" value="MTL93054.1"/>
    <property type="molecule type" value="Genomic_DNA"/>
</dbReference>